<keyword evidence="1" id="KW-0812">Transmembrane</keyword>
<reference evidence="2" key="2">
    <citation type="journal article" date="2015" name="Data Brief">
        <title>Shoot transcriptome of the giant reed, Arundo donax.</title>
        <authorList>
            <person name="Barrero R.A."/>
            <person name="Guerrero F.D."/>
            <person name="Moolhuijzen P."/>
            <person name="Goolsby J.A."/>
            <person name="Tidwell J."/>
            <person name="Bellgard S.E."/>
            <person name="Bellgard M.I."/>
        </authorList>
    </citation>
    <scope>NUCLEOTIDE SEQUENCE</scope>
    <source>
        <tissue evidence="2">Shoot tissue taken approximately 20 cm above the soil surface</tissue>
    </source>
</reference>
<evidence type="ECO:0000256" key="1">
    <source>
        <dbReference type="SAM" id="Phobius"/>
    </source>
</evidence>
<keyword evidence="1" id="KW-1133">Transmembrane helix</keyword>
<sequence>MTGRCCVWCPSSVTFVRQWNEVRLITSSLIIPCFGLPAICSTNYLALISIKIKFNKPEVDIIV</sequence>
<dbReference type="EMBL" id="GBRH01210783">
    <property type="protein sequence ID" value="JAD87112.1"/>
    <property type="molecule type" value="Transcribed_RNA"/>
</dbReference>
<reference evidence="2" key="1">
    <citation type="submission" date="2014-09" db="EMBL/GenBank/DDBJ databases">
        <authorList>
            <person name="Magalhaes I.L.F."/>
            <person name="Oliveira U."/>
            <person name="Santos F.R."/>
            <person name="Vidigal T.H.D.A."/>
            <person name="Brescovit A.D."/>
            <person name="Santos A.J."/>
        </authorList>
    </citation>
    <scope>NUCLEOTIDE SEQUENCE</scope>
    <source>
        <tissue evidence="2">Shoot tissue taken approximately 20 cm above the soil surface</tissue>
    </source>
</reference>
<feature type="transmembrane region" description="Helical" evidence="1">
    <location>
        <begin position="24"/>
        <end position="47"/>
    </location>
</feature>
<proteinExistence type="predicted"/>
<keyword evidence="1" id="KW-0472">Membrane</keyword>
<organism evidence="2">
    <name type="scientific">Arundo donax</name>
    <name type="common">Giant reed</name>
    <name type="synonym">Donax arundinaceus</name>
    <dbReference type="NCBI Taxonomy" id="35708"/>
    <lineage>
        <taxon>Eukaryota</taxon>
        <taxon>Viridiplantae</taxon>
        <taxon>Streptophyta</taxon>
        <taxon>Embryophyta</taxon>
        <taxon>Tracheophyta</taxon>
        <taxon>Spermatophyta</taxon>
        <taxon>Magnoliopsida</taxon>
        <taxon>Liliopsida</taxon>
        <taxon>Poales</taxon>
        <taxon>Poaceae</taxon>
        <taxon>PACMAD clade</taxon>
        <taxon>Arundinoideae</taxon>
        <taxon>Arundineae</taxon>
        <taxon>Arundo</taxon>
    </lineage>
</organism>
<protein>
    <submittedName>
        <fullName evidence="2">Uncharacterized protein</fullName>
    </submittedName>
</protein>
<name>A0A0A9DTP9_ARUDO</name>
<evidence type="ECO:0000313" key="2">
    <source>
        <dbReference type="EMBL" id="JAD87112.1"/>
    </source>
</evidence>
<dbReference type="AlphaFoldDB" id="A0A0A9DTP9"/>
<accession>A0A0A9DTP9</accession>